<evidence type="ECO:0000256" key="1">
    <source>
        <dbReference type="ARBA" id="ARBA00023006"/>
    </source>
</evidence>
<keyword evidence="1" id="KW-0072">Autophagy</keyword>
<protein>
    <submittedName>
        <fullName evidence="3">C-type lectin domain family 16, member A</fullName>
    </submittedName>
</protein>
<dbReference type="GO" id="GO:1901096">
    <property type="term" value="P:regulation of autophagosome maturation"/>
    <property type="evidence" value="ECO:0007669"/>
    <property type="project" value="TreeGrafter"/>
</dbReference>
<dbReference type="OrthoDB" id="197594at2759"/>
<dbReference type="PANTHER" id="PTHR21481:SF0">
    <property type="entry name" value="PROTEIN CLEC16A"/>
    <property type="match status" value="1"/>
</dbReference>
<comment type="caution">
    <text evidence="3">The sequence shown here is derived from an EMBL/GenBank/DDBJ whole genome shotgun (WGS) entry which is preliminary data.</text>
</comment>
<dbReference type="InterPro" id="IPR019155">
    <property type="entry name" value="CLEC16A/TT9_N"/>
</dbReference>
<sequence>MAQLLNITMPSFLGTNRNRYTPERLKCLYSDLLYAIDVSREDLSRRGRVEDEWEDVIKGNNNDNPLSLHGLRRSLATLPIIGRHRRRTSPVIRLNSRKGLDLAFRFLAATKAPDKEGDNGGAAALRDDDSVMALNAAKRIERRVVAIIREIGEVVVNGGNTVSTNSTNNGNRMENLTSCFEYFCEKNMLSLLVDIAKQNPGNQAKAASARHGVVWSPLVKAQVMQTVSLLVASGGRNPHTLFYILSQNAINDLISCMLPLHQWTDPALEKLVHPFVDVLKNMGLQLAGTPDLFPFFTRRDTFPLFHAALEIGTSAYAQTDSFVHINCLSIIVNTMKITTPQVQAWVSSAIPELRKLSNHFCQLLLNRYYRIADLTTGPVVDPLRNSAVEAQLLALHDQIHVLNDVFSCGIPGLNVRLCELLMRRVVSVVLQNLEPPRERAFISVGLCDLDVTPQRECLAQVSCMFLAQLFHHVDYLPFLRMLAVALFHPKSTPLLVNHSDRQGKLAFGPVNEEDYVFVPALDAIAQGKGAKNDTLLDNPFRRSLLQTLRGDFGEWRFSVAAIVVESVLESEAFDMETLQILEIVPRRKKDHPDGADTDKEEKTEAVGTAEDSCWYQPTEVEHALTHFLLEMPKSMLSSVSKTCLECAGSIALSLLHKCALSVTDNGVEVGPFQLASMPLWQAIFQTKATYCKEALESQRTLEVSDIFLELAEFAICNRYKKVASSSERLTFGSQPTATYACHLSQMGCPVLAESAELLVRKFRFLNYTDVEEARFHIESAIHFRALCKTLVAFSEKLDNHHAKRQARGGTERSNGNDRSSADLAMDMLDVADEFALTFGGLGSRPDARMDLDLRGRMTFSCFLSTATVSGAMPTAPPETSKLSLVVDPTDFYVVRERGVSLGGILCRVGLQKVIAAASDGQWLHLAVRHQDVGCLIKNGNMILQFENAGTCLIVREYLDRSRNTVRRELMERFRTLIEPDTVLEQRQPRAPVREEMADKVGLA</sequence>
<feature type="domain" description="FPL" evidence="2">
    <location>
        <begin position="177"/>
        <end position="334"/>
    </location>
</feature>
<evidence type="ECO:0000313" key="3">
    <source>
        <dbReference type="EMBL" id="CAB9520438.1"/>
    </source>
</evidence>
<dbReference type="GO" id="GO:0005770">
    <property type="term" value="C:late endosome"/>
    <property type="evidence" value="ECO:0007669"/>
    <property type="project" value="TreeGrafter"/>
</dbReference>
<evidence type="ECO:0000313" key="4">
    <source>
        <dbReference type="Proteomes" id="UP001153069"/>
    </source>
</evidence>
<reference evidence="3" key="1">
    <citation type="submission" date="2020-06" db="EMBL/GenBank/DDBJ databases">
        <authorList>
            <consortium name="Plant Systems Biology data submission"/>
        </authorList>
    </citation>
    <scope>NUCLEOTIDE SEQUENCE</scope>
    <source>
        <strain evidence="3">D6</strain>
    </source>
</reference>
<gene>
    <name evidence="3" type="ORF">SEMRO_1102_G241550.1</name>
</gene>
<name>A0A9N8HRT3_9STRA</name>
<dbReference type="GO" id="GO:0016197">
    <property type="term" value="P:endosomal transport"/>
    <property type="evidence" value="ECO:0007669"/>
    <property type="project" value="TreeGrafter"/>
</dbReference>
<organism evidence="3 4">
    <name type="scientific">Seminavis robusta</name>
    <dbReference type="NCBI Taxonomy" id="568900"/>
    <lineage>
        <taxon>Eukaryota</taxon>
        <taxon>Sar</taxon>
        <taxon>Stramenopiles</taxon>
        <taxon>Ochrophyta</taxon>
        <taxon>Bacillariophyta</taxon>
        <taxon>Bacillariophyceae</taxon>
        <taxon>Bacillariophycidae</taxon>
        <taxon>Naviculales</taxon>
        <taxon>Naviculaceae</taxon>
        <taxon>Seminavis</taxon>
    </lineage>
</organism>
<dbReference type="GO" id="GO:0005794">
    <property type="term" value="C:Golgi apparatus"/>
    <property type="evidence" value="ECO:0007669"/>
    <property type="project" value="TreeGrafter"/>
</dbReference>
<dbReference type="Proteomes" id="UP001153069">
    <property type="component" value="Unassembled WGS sequence"/>
</dbReference>
<proteinExistence type="predicted"/>
<dbReference type="GO" id="GO:0007034">
    <property type="term" value="P:vacuolar transport"/>
    <property type="evidence" value="ECO:0007669"/>
    <property type="project" value="TreeGrafter"/>
</dbReference>
<dbReference type="AlphaFoldDB" id="A0A9N8HRT3"/>
<dbReference type="PANTHER" id="PTHR21481">
    <property type="entry name" value="PROTEIN CLEC16A"/>
    <property type="match status" value="1"/>
</dbReference>
<dbReference type="GO" id="GO:0006914">
    <property type="term" value="P:autophagy"/>
    <property type="evidence" value="ECO:0007669"/>
    <property type="project" value="UniProtKB-KW"/>
</dbReference>
<dbReference type="InterPro" id="IPR039272">
    <property type="entry name" value="CLEC16A/TT9"/>
</dbReference>
<keyword evidence="4" id="KW-1185">Reference proteome</keyword>
<accession>A0A9N8HRT3</accession>
<dbReference type="Pfam" id="PF09758">
    <property type="entry name" value="FPL"/>
    <property type="match status" value="1"/>
</dbReference>
<evidence type="ECO:0000259" key="2">
    <source>
        <dbReference type="Pfam" id="PF09758"/>
    </source>
</evidence>
<dbReference type="EMBL" id="CAICTM010001100">
    <property type="protein sequence ID" value="CAB9520438.1"/>
    <property type="molecule type" value="Genomic_DNA"/>
</dbReference>